<name>A0A1Y3YYZ6_9BACE</name>
<dbReference type="AlphaFoldDB" id="A0A1Y3YYZ6"/>
<gene>
    <name evidence="1" type="ORF">B5F97_03405</name>
</gene>
<comment type="caution">
    <text evidence="1">The sequence shown here is derived from an EMBL/GenBank/DDBJ whole genome shotgun (WGS) entry which is preliminary data.</text>
</comment>
<accession>A0A1Y3YYZ6</accession>
<sequence length="994" mass="110301">MFLFTACVQDEFMNELPKYDKNGNVILRFSGTAPAMEMIKTRSVDEDGWGLQSTYLYNFDSSHGYLGRTLVTVREGEQTGGESAVYNGNFEASVPPSTRYIHLISNLNEKSLEGVHLGMNEVQLIASLKTSSSMMGYWGRMQLPTKELSDGKYEIDTDEVKNSIITLVRNQACVQLGSQTSGENFIVDAFELFNIYADGMVAPYHTVGDDAYAGFDYPTRNPNQTDNLPYVTMPNEPLHASEDISMFENMNNEPKYIFEHPNGDDYPIYVILKGHFTKDTSGAEADKDYYFKASLVTGDDKEPVEIWRNYRYNLNISGNFTPANGTTDINEAKSLRSVNNVWISLDNSHPKVSDGKNTLDVKKVLHVIQDATAASHPFEIPYEYTGGYDNVTVSWLVNENIFNSTIDTNTDGIIKVTPLHNPTDTPERATLLVKAGALRREISLILVKNFVFGGVWCSTNVGSGIKGQLVTLLFNIPQNFPSELFPLECRISTNGIDTKEATKLPIIALSDYIDKEGNINEKSIVAGGWGGRFPLEDDLGTDEKDLAGSWGYKYVYTANEVGVQRVYFLTSIGYGSGVHPESGHIYVEATNFETTHKQYTFSSQNNWELKMVNTSVYNPAGVTDGIHDVQYKLVAPVKGSQVSVDFQFLRDGKPMVISADMTDVMIFTNEMEPQNPAALYWKWYDAGGNLIEDGGSHTPMTSPSNGGYYYVFDPAQGRNLFNPDTGVFSVPFKTKQPLCADVIRIAVPNDDSYRSASFELSYFDPFYFVSDKDVDAGNTTRSIEAEYHTDIVVDLDVNSVERPVDGRVSSLTSGTMIEVSPGQAVDCYIYTNNFVVESAQLVSTGCYKYTAQNYYTGNGYDNLPVNSLRLTPKDGKVVTAETIVVKSEADKVAFVPLEIRVTNKPMTGTICYENADNPIPQGANVDIITQRNGTRIGAFVIGQGGAYTLRLKGEFDFGWAEALHVMYKADDGAIYQLSTTLDEIKRNDKITLTK</sequence>
<evidence type="ECO:0000313" key="1">
    <source>
        <dbReference type="EMBL" id="OUO02572.1"/>
    </source>
</evidence>
<protein>
    <submittedName>
        <fullName evidence="1">Uncharacterized protein</fullName>
    </submittedName>
</protein>
<proteinExistence type="predicted"/>
<dbReference type="Proteomes" id="UP000195386">
    <property type="component" value="Unassembled WGS sequence"/>
</dbReference>
<reference evidence="2" key="1">
    <citation type="submission" date="2017-04" db="EMBL/GenBank/DDBJ databases">
        <title>Function of individual gut microbiota members based on whole genome sequencing of pure cultures obtained from chicken caecum.</title>
        <authorList>
            <person name="Medvecky M."/>
            <person name="Cejkova D."/>
            <person name="Polansky O."/>
            <person name="Karasova D."/>
            <person name="Kubasova T."/>
            <person name="Cizek A."/>
            <person name="Rychlik I."/>
        </authorList>
    </citation>
    <scope>NUCLEOTIDE SEQUENCE [LARGE SCALE GENOMIC DNA]</scope>
    <source>
        <strain evidence="2">An43</strain>
    </source>
</reference>
<organism evidence="1 2">
    <name type="scientific">Bacteroides clarus</name>
    <dbReference type="NCBI Taxonomy" id="626929"/>
    <lineage>
        <taxon>Bacteria</taxon>
        <taxon>Pseudomonadati</taxon>
        <taxon>Bacteroidota</taxon>
        <taxon>Bacteroidia</taxon>
        <taxon>Bacteroidales</taxon>
        <taxon>Bacteroidaceae</taxon>
        <taxon>Bacteroides</taxon>
    </lineage>
</organism>
<evidence type="ECO:0000313" key="2">
    <source>
        <dbReference type="Proteomes" id="UP000195386"/>
    </source>
</evidence>
<dbReference type="EMBL" id="NFII01000002">
    <property type="protein sequence ID" value="OUO02572.1"/>
    <property type="molecule type" value="Genomic_DNA"/>
</dbReference>